<accession>A0A7W7XZN7</accession>
<feature type="domain" description="Mechanosensitive ion channel MscS C-terminal" evidence="9">
    <location>
        <begin position="317"/>
        <end position="400"/>
    </location>
</feature>
<keyword evidence="12" id="KW-1185">Reference proteome</keyword>
<dbReference type="AlphaFoldDB" id="A0A7W7XZN7"/>
<dbReference type="InterPro" id="IPR011066">
    <property type="entry name" value="MscS_channel_C_sf"/>
</dbReference>
<feature type="transmembrane region" description="Helical" evidence="7">
    <location>
        <begin position="55"/>
        <end position="77"/>
    </location>
</feature>
<proteinExistence type="inferred from homology"/>
<dbReference type="PANTHER" id="PTHR30347:SF1">
    <property type="entry name" value="MECHANOSENSITIVE CHANNEL MSCK"/>
    <property type="match status" value="1"/>
</dbReference>
<dbReference type="InterPro" id="IPR023408">
    <property type="entry name" value="MscS_beta-dom_sf"/>
</dbReference>
<evidence type="ECO:0000259" key="8">
    <source>
        <dbReference type="Pfam" id="PF00924"/>
    </source>
</evidence>
<comment type="similarity">
    <text evidence="2">Belongs to the MscS (TC 1.A.23) family.</text>
</comment>
<evidence type="ECO:0000256" key="3">
    <source>
        <dbReference type="ARBA" id="ARBA00022475"/>
    </source>
</evidence>
<feature type="transmembrane region" description="Helical" evidence="7">
    <location>
        <begin position="18"/>
        <end position="35"/>
    </location>
</feature>
<sequence>MGEVLADAFEVFRDPRRAAQWGAVLLALAGGWLLTRKPGRLHAAGGWVGDLAERLWRPGAIVLLALLAAAALALAGWPHAGPQMLAVLAASLAAVRLLLYLLRRGMNPGPLLDAFEHTVSGVIWAVVALYLLGWLGPARDLLDGLALSFGETRFSLLDLLTIVVVVALLLLAAGLLSRLLERRVMAAGEVSIGVRVGVAKVLRFTLVLLALLVGLNIVGVNLTSLAVFSGALGVGIGFGLQRIASNFISGFILIMDRSIRPGDVITVGDSFGWVKELNARYVVVRSRDGVETLIPNENLITSEVINWSYSDKAVRLKVPVQVSYDDDPIRAMDLLVEVGRGHPRVEDAPAPVARLMGFGDSGIELELRVWIDDPQEGVNNIRSELNVEIWKAFKREGITIPYPQRDLHLRSLPAGWHGHAGPAPD</sequence>
<dbReference type="InterPro" id="IPR010920">
    <property type="entry name" value="LSM_dom_sf"/>
</dbReference>
<protein>
    <submittedName>
        <fullName evidence="11">Small-conductance mechanosensitive channel</fullName>
    </submittedName>
</protein>
<evidence type="ECO:0000259" key="10">
    <source>
        <dbReference type="Pfam" id="PF21088"/>
    </source>
</evidence>
<dbReference type="GO" id="GO:0005886">
    <property type="term" value="C:plasma membrane"/>
    <property type="evidence" value="ECO:0007669"/>
    <property type="project" value="UniProtKB-SubCell"/>
</dbReference>
<dbReference type="Proteomes" id="UP000519004">
    <property type="component" value="Unassembled WGS sequence"/>
</dbReference>
<evidence type="ECO:0000313" key="11">
    <source>
        <dbReference type="EMBL" id="MBB5015383.1"/>
    </source>
</evidence>
<dbReference type="InterPro" id="IPR006685">
    <property type="entry name" value="MscS_channel_2nd"/>
</dbReference>
<feature type="transmembrane region" description="Helical" evidence="7">
    <location>
        <begin position="114"/>
        <end position="136"/>
    </location>
</feature>
<keyword evidence="3" id="KW-1003">Cell membrane</keyword>
<dbReference type="Gene3D" id="3.30.70.100">
    <property type="match status" value="1"/>
</dbReference>
<evidence type="ECO:0000256" key="6">
    <source>
        <dbReference type="ARBA" id="ARBA00023136"/>
    </source>
</evidence>
<evidence type="ECO:0000259" key="9">
    <source>
        <dbReference type="Pfam" id="PF21082"/>
    </source>
</evidence>
<dbReference type="Pfam" id="PF21088">
    <property type="entry name" value="MS_channel_1st"/>
    <property type="match status" value="1"/>
</dbReference>
<dbReference type="Gene3D" id="2.30.30.60">
    <property type="match status" value="1"/>
</dbReference>
<dbReference type="PANTHER" id="PTHR30347">
    <property type="entry name" value="POTASSIUM CHANNEL RELATED"/>
    <property type="match status" value="1"/>
</dbReference>
<dbReference type="Gene3D" id="1.10.287.1260">
    <property type="match status" value="1"/>
</dbReference>
<feature type="transmembrane region" description="Helical" evidence="7">
    <location>
        <begin position="226"/>
        <end position="254"/>
    </location>
</feature>
<dbReference type="InterPro" id="IPR049278">
    <property type="entry name" value="MS_channel_C"/>
</dbReference>
<keyword evidence="5 7" id="KW-1133">Transmembrane helix</keyword>
<dbReference type="SUPFAM" id="SSF82861">
    <property type="entry name" value="Mechanosensitive channel protein MscS (YggB), transmembrane region"/>
    <property type="match status" value="1"/>
</dbReference>
<dbReference type="Pfam" id="PF21082">
    <property type="entry name" value="MS_channel_3rd"/>
    <property type="match status" value="1"/>
</dbReference>
<evidence type="ECO:0000256" key="1">
    <source>
        <dbReference type="ARBA" id="ARBA00004651"/>
    </source>
</evidence>
<feature type="domain" description="Mechanosensitive ion channel transmembrane helices 2/3" evidence="10">
    <location>
        <begin position="200"/>
        <end position="241"/>
    </location>
</feature>
<dbReference type="EMBL" id="JACHHX010000007">
    <property type="protein sequence ID" value="MBB5015383.1"/>
    <property type="molecule type" value="Genomic_DNA"/>
</dbReference>
<keyword evidence="6 7" id="KW-0472">Membrane</keyword>
<dbReference type="RefSeq" id="WP_221301183.1">
    <property type="nucleotide sequence ID" value="NZ_JACHHX010000007.1"/>
</dbReference>
<evidence type="ECO:0000256" key="5">
    <source>
        <dbReference type="ARBA" id="ARBA00022989"/>
    </source>
</evidence>
<feature type="domain" description="Mechanosensitive ion channel MscS" evidence="8">
    <location>
        <begin position="243"/>
        <end position="308"/>
    </location>
</feature>
<evidence type="ECO:0000256" key="4">
    <source>
        <dbReference type="ARBA" id="ARBA00022692"/>
    </source>
</evidence>
<dbReference type="InterPro" id="IPR049142">
    <property type="entry name" value="MS_channel_1st"/>
</dbReference>
<comment type="subcellular location">
    <subcellularLocation>
        <location evidence="1">Cell membrane</location>
        <topology evidence="1">Multi-pass membrane protein</topology>
    </subcellularLocation>
</comment>
<dbReference type="GO" id="GO:0008381">
    <property type="term" value="F:mechanosensitive monoatomic ion channel activity"/>
    <property type="evidence" value="ECO:0007669"/>
    <property type="project" value="UniProtKB-ARBA"/>
</dbReference>
<name>A0A7W7XZN7_9GAMM</name>
<reference evidence="11 12" key="1">
    <citation type="submission" date="2020-08" db="EMBL/GenBank/DDBJ databases">
        <title>Genomic Encyclopedia of Type Strains, Phase IV (KMG-IV): sequencing the most valuable type-strain genomes for metagenomic binning, comparative biology and taxonomic classification.</title>
        <authorList>
            <person name="Goeker M."/>
        </authorList>
    </citation>
    <scope>NUCLEOTIDE SEQUENCE [LARGE SCALE GENOMIC DNA]</scope>
    <source>
        <strain evidence="11 12">DSM 25897</strain>
    </source>
</reference>
<dbReference type="InterPro" id="IPR052702">
    <property type="entry name" value="MscS-like_channel"/>
</dbReference>
<organism evidence="11 12">
    <name type="scientific">Rehaibacterium terrae</name>
    <dbReference type="NCBI Taxonomy" id="1341696"/>
    <lineage>
        <taxon>Bacteria</taxon>
        <taxon>Pseudomonadati</taxon>
        <taxon>Pseudomonadota</taxon>
        <taxon>Gammaproteobacteria</taxon>
        <taxon>Lysobacterales</taxon>
        <taxon>Lysobacteraceae</taxon>
        <taxon>Rehaibacterium</taxon>
    </lineage>
</organism>
<evidence type="ECO:0000313" key="12">
    <source>
        <dbReference type="Proteomes" id="UP000519004"/>
    </source>
</evidence>
<dbReference type="InterPro" id="IPR011014">
    <property type="entry name" value="MscS_channel_TM-2"/>
</dbReference>
<keyword evidence="4 7" id="KW-0812">Transmembrane</keyword>
<feature type="transmembrane region" description="Helical" evidence="7">
    <location>
        <begin position="201"/>
        <end position="220"/>
    </location>
</feature>
<gene>
    <name evidence="11" type="ORF">HNQ58_001281</name>
</gene>
<evidence type="ECO:0000256" key="7">
    <source>
        <dbReference type="SAM" id="Phobius"/>
    </source>
</evidence>
<feature type="transmembrane region" description="Helical" evidence="7">
    <location>
        <begin position="83"/>
        <end position="102"/>
    </location>
</feature>
<dbReference type="SUPFAM" id="SSF82689">
    <property type="entry name" value="Mechanosensitive channel protein MscS (YggB), C-terminal domain"/>
    <property type="match status" value="1"/>
</dbReference>
<feature type="transmembrane region" description="Helical" evidence="7">
    <location>
        <begin position="156"/>
        <end position="180"/>
    </location>
</feature>
<dbReference type="Pfam" id="PF00924">
    <property type="entry name" value="MS_channel_2nd"/>
    <property type="match status" value="1"/>
</dbReference>
<dbReference type="SUPFAM" id="SSF50182">
    <property type="entry name" value="Sm-like ribonucleoproteins"/>
    <property type="match status" value="1"/>
</dbReference>
<comment type="caution">
    <text evidence="11">The sequence shown here is derived from an EMBL/GenBank/DDBJ whole genome shotgun (WGS) entry which is preliminary data.</text>
</comment>
<evidence type="ECO:0000256" key="2">
    <source>
        <dbReference type="ARBA" id="ARBA00008017"/>
    </source>
</evidence>